<evidence type="ECO:0000313" key="5">
    <source>
        <dbReference type="EMBL" id="CAB4542425.1"/>
    </source>
</evidence>
<dbReference type="InterPro" id="IPR012340">
    <property type="entry name" value="NA-bd_OB-fold"/>
</dbReference>
<name>A0A6J6BUG4_9ZZZZ</name>
<evidence type="ECO:0000256" key="1">
    <source>
        <dbReference type="ARBA" id="ARBA00022603"/>
    </source>
</evidence>
<dbReference type="EMBL" id="CAEZSK010000093">
    <property type="protein sequence ID" value="CAB4542425.1"/>
    <property type="molecule type" value="Genomic_DNA"/>
</dbReference>
<organism evidence="5">
    <name type="scientific">freshwater metagenome</name>
    <dbReference type="NCBI Taxonomy" id="449393"/>
    <lineage>
        <taxon>unclassified sequences</taxon>
        <taxon>metagenomes</taxon>
        <taxon>ecological metagenomes</taxon>
    </lineage>
</organism>
<accession>A0A6J6BUG4</accession>
<dbReference type="InterPro" id="IPR029063">
    <property type="entry name" value="SAM-dependent_MTases_sf"/>
</dbReference>
<dbReference type="GO" id="GO:0070475">
    <property type="term" value="P:rRNA base methylation"/>
    <property type="evidence" value="ECO:0007669"/>
    <property type="project" value="TreeGrafter"/>
</dbReference>
<dbReference type="InterPro" id="IPR030391">
    <property type="entry name" value="MeTrfase_TrmA_CS"/>
</dbReference>
<dbReference type="InterPro" id="IPR010280">
    <property type="entry name" value="U5_MeTrfase_fam"/>
</dbReference>
<sequence length="412" mass="44799">MTTNGADQQNSAERVALAVGDRFIATIEKVAHGGHFIVRHMGAVIFVRHGIPGEEVEIEITGTGSSFNRGDVVSVIKASSDRVVAPCKFAHRAGCGGCDFQHISLTRQRQLKSEVITEQFSRIAKQDIQVEVEEVGPALGYRTRFNAVTTRNGDLGFKQARSNRVIAVSDCRILAPEMNYQELSSRRWKGDLRVEVSISSKGERTIATGYSRDESPVRTSEGVDVGNYEVNGFALEVSQRSFWQSHKLAPSVLSSVVLEYAKLQAGEAVLDLYGGVGLFTSQFLEFIGDVGRVDLVEGSKSATADAIRNFANFSNVSVHTGDVAKLLPRFSKADVIVLDPPREGAGKDVVAAMVALKPRSIIYVACDPAALARDTNYLGDSGYGLQEMRAFDLFPMTHHIESVALFTPLKVS</sequence>
<proteinExistence type="predicted"/>
<dbReference type="Pfam" id="PF05958">
    <property type="entry name" value="tRNA_U5-meth_tr"/>
    <property type="match status" value="1"/>
</dbReference>
<dbReference type="AlphaFoldDB" id="A0A6J6BUG4"/>
<keyword evidence="2" id="KW-0808">Transferase</keyword>
<dbReference type="Gene3D" id="3.40.50.150">
    <property type="entry name" value="Vaccinia Virus protein VP39"/>
    <property type="match status" value="2"/>
</dbReference>
<evidence type="ECO:0000256" key="2">
    <source>
        <dbReference type="ARBA" id="ARBA00022679"/>
    </source>
</evidence>
<protein>
    <submittedName>
        <fullName evidence="5">Unannotated protein</fullName>
    </submittedName>
</protein>
<evidence type="ECO:0000259" key="4">
    <source>
        <dbReference type="PROSITE" id="PS50926"/>
    </source>
</evidence>
<dbReference type="PROSITE" id="PS50926">
    <property type="entry name" value="TRAM"/>
    <property type="match status" value="1"/>
</dbReference>
<dbReference type="PROSITE" id="PS51687">
    <property type="entry name" value="SAM_MT_RNA_M5U"/>
    <property type="match status" value="1"/>
</dbReference>
<dbReference type="SUPFAM" id="SSF53335">
    <property type="entry name" value="S-adenosyl-L-methionine-dependent methyltransferases"/>
    <property type="match status" value="1"/>
</dbReference>
<dbReference type="PANTHER" id="PTHR11061:SF30">
    <property type="entry name" value="TRNA (URACIL(54)-C(5))-METHYLTRANSFERASE"/>
    <property type="match status" value="1"/>
</dbReference>
<reference evidence="5" key="1">
    <citation type="submission" date="2020-05" db="EMBL/GenBank/DDBJ databases">
        <authorList>
            <person name="Chiriac C."/>
            <person name="Salcher M."/>
            <person name="Ghai R."/>
            <person name="Kavagutti S V."/>
        </authorList>
    </citation>
    <scope>NUCLEOTIDE SEQUENCE</scope>
</reference>
<keyword evidence="3" id="KW-0949">S-adenosyl-L-methionine</keyword>
<dbReference type="GO" id="GO:0070041">
    <property type="term" value="F:rRNA (uridine-C5-)-methyltransferase activity"/>
    <property type="evidence" value="ECO:0007669"/>
    <property type="project" value="TreeGrafter"/>
</dbReference>
<keyword evidence="1" id="KW-0489">Methyltransferase</keyword>
<feature type="domain" description="TRAM" evidence="4">
    <location>
        <begin position="16"/>
        <end position="74"/>
    </location>
</feature>
<dbReference type="CDD" id="cd02440">
    <property type="entry name" value="AdoMet_MTases"/>
    <property type="match status" value="1"/>
</dbReference>
<dbReference type="PROSITE" id="PS01231">
    <property type="entry name" value="TRMA_2"/>
    <property type="match status" value="1"/>
</dbReference>
<dbReference type="Gene3D" id="2.40.50.140">
    <property type="entry name" value="Nucleic acid-binding proteins"/>
    <property type="match status" value="1"/>
</dbReference>
<dbReference type="PANTHER" id="PTHR11061">
    <property type="entry name" value="RNA M5U METHYLTRANSFERASE"/>
    <property type="match status" value="1"/>
</dbReference>
<evidence type="ECO:0000256" key="3">
    <source>
        <dbReference type="ARBA" id="ARBA00022691"/>
    </source>
</evidence>
<dbReference type="InterPro" id="IPR002792">
    <property type="entry name" value="TRAM_dom"/>
</dbReference>
<dbReference type="SUPFAM" id="SSF50249">
    <property type="entry name" value="Nucleic acid-binding proteins"/>
    <property type="match status" value="1"/>
</dbReference>
<gene>
    <name evidence="5" type="ORF">UFOPK1419_00686</name>
</gene>
<dbReference type="Gene3D" id="2.40.50.1070">
    <property type="match status" value="1"/>
</dbReference>
<dbReference type="Pfam" id="PF01938">
    <property type="entry name" value="TRAM"/>
    <property type="match status" value="1"/>
</dbReference>